<evidence type="ECO:0000313" key="1">
    <source>
        <dbReference type="EMBL" id="KSU89856.1"/>
    </source>
</evidence>
<reference evidence="1 2" key="1">
    <citation type="submission" date="2015-11" db="EMBL/GenBank/DDBJ databases">
        <title>Bacillus caseinolyticus sp nov.</title>
        <authorList>
            <person name="Dastager S.G."/>
            <person name="Mawlankar R."/>
        </authorList>
    </citation>
    <scope>NUCLEOTIDE SEQUENCE [LARGE SCALE GENOMIC DNA]</scope>
    <source>
        <strain evidence="1 2">SGD-V-76</strain>
    </source>
</reference>
<name>A0A0V8JSY9_9BACI</name>
<organism evidence="1 2">
    <name type="scientific">Priestia veravalensis</name>
    <dbReference type="NCBI Taxonomy" id="1414648"/>
    <lineage>
        <taxon>Bacteria</taxon>
        <taxon>Bacillati</taxon>
        <taxon>Bacillota</taxon>
        <taxon>Bacilli</taxon>
        <taxon>Bacillales</taxon>
        <taxon>Bacillaceae</taxon>
        <taxon>Priestia</taxon>
    </lineage>
</organism>
<dbReference type="Proteomes" id="UP000053681">
    <property type="component" value="Unassembled WGS sequence"/>
</dbReference>
<dbReference type="PROSITE" id="PS51365">
    <property type="entry name" value="RENAL_DIPEPTIDASE_2"/>
    <property type="match status" value="1"/>
</dbReference>
<dbReference type="AlphaFoldDB" id="A0A0V8JSY9"/>
<dbReference type="PANTHER" id="PTHR10443:SF12">
    <property type="entry name" value="DIPEPTIDASE"/>
    <property type="match status" value="1"/>
</dbReference>
<proteinExistence type="predicted"/>
<accession>A0A0V8JSY9</accession>
<dbReference type="InterPro" id="IPR032466">
    <property type="entry name" value="Metal_Hydrolase"/>
</dbReference>
<dbReference type="RefSeq" id="WP_062686197.1">
    <property type="nucleotide sequence ID" value="NZ_KQ758627.1"/>
</dbReference>
<dbReference type="PANTHER" id="PTHR10443">
    <property type="entry name" value="MICROSOMAL DIPEPTIDASE"/>
    <property type="match status" value="1"/>
</dbReference>
<dbReference type="GO" id="GO:0006508">
    <property type="term" value="P:proteolysis"/>
    <property type="evidence" value="ECO:0007669"/>
    <property type="project" value="InterPro"/>
</dbReference>
<dbReference type="GO" id="GO:0070573">
    <property type="term" value="F:metallodipeptidase activity"/>
    <property type="evidence" value="ECO:0007669"/>
    <property type="project" value="InterPro"/>
</dbReference>
<dbReference type="Pfam" id="PF01244">
    <property type="entry name" value="Peptidase_M19"/>
    <property type="match status" value="1"/>
</dbReference>
<keyword evidence="2" id="KW-1185">Reference proteome</keyword>
<gene>
    <name evidence="1" type="ORF">AS180_00375</name>
</gene>
<dbReference type="SUPFAM" id="SSF51556">
    <property type="entry name" value="Metallo-dependent hydrolases"/>
    <property type="match status" value="1"/>
</dbReference>
<dbReference type="InterPro" id="IPR008257">
    <property type="entry name" value="Pept_M19"/>
</dbReference>
<evidence type="ECO:0000313" key="2">
    <source>
        <dbReference type="Proteomes" id="UP000053681"/>
    </source>
</evidence>
<sequence length="304" mass="34238">MIFDAHCDVLAKLWWNQHLSVQDSPNLHTTIDGMKQVGGKVQVFAIFVPEAVQAEQQFDVALEMIHLFKKHIISLPNVKWIQSQEDVLRLGKSEIGAMLSLEGCDAIGVHLVRLQTLFALGVRSVGLTWNYANAACDGILEPRGAGLSSLGKEIVRENNHYKVWTDVSHLSVRGFWDVIEESDFVVATHSNVYSLCSNPRNLRDDQIDALLKKKSVIGITFVPQFLTDKKEATVDDVLRHLDYICSRGGEYSVGFGSDFDGIDQTVVGLGKFKDYHNLINQLHKRYSADQVHRFLFSNFVQRLP</sequence>
<protein>
    <submittedName>
        <fullName evidence="1">Diguanylate cyclase</fullName>
    </submittedName>
</protein>
<dbReference type="EMBL" id="LNQP01000001">
    <property type="protein sequence ID" value="KSU89856.1"/>
    <property type="molecule type" value="Genomic_DNA"/>
</dbReference>
<comment type="caution">
    <text evidence="1">The sequence shown here is derived from an EMBL/GenBank/DDBJ whole genome shotgun (WGS) entry which is preliminary data.</text>
</comment>
<dbReference type="CDD" id="cd01301">
    <property type="entry name" value="rDP_like"/>
    <property type="match status" value="1"/>
</dbReference>
<dbReference type="Gene3D" id="3.20.20.140">
    <property type="entry name" value="Metal-dependent hydrolases"/>
    <property type="match status" value="1"/>
</dbReference>